<comment type="subcellular location">
    <subcellularLocation>
        <location evidence="1">Cell membrane</location>
        <topology evidence="1">Multi-pass membrane protein</topology>
    </subcellularLocation>
</comment>
<evidence type="ECO:0000256" key="6">
    <source>
        <dbReference type="ARBA" id="ARBA00023136"/>
    </source>
</evidence>
<keyword evidence="2" id="KW-0813">Transport</keyword>
<evidence type="ECO:0000256" key="3">
    <source>
        <dbReference type="ARBA" id="ARBA00022475"/>
    </source>
</evidence>
<keyword evidence="4 8" id="KW-0812">Transmembrane</keyword>
<dbReference type="PANTHER" id="PTHR30047:SF7">
    <property type="entry name" value="HIGH-AFFINITY CHOLINE TRANSPORT PROTEIN"/>
    <property type="match status" value="1"/>
</dbReference>
<dbReference type="AlphaFoldDB" id="A0A0L0G8P7"/>
<feature type="transmembrane region" description="Helical" evidence="8">
    <location>
        <begin position="124"/>
        <end position="143"/>
    </location>
</feature>
<keyword evidence="5 8" id="KW-1133">Transmembrane helix</keyword>
<organism evidence="9 10">
    <name type="scientific">Sphaeroforma arctica JP610</name>
    <dbReference type="NCBI Taxonomy" id="667725"/>
    <lineage>
        <taxon>Eukaryota</taxon>
        <taxon>Ichthyosporea</taxon>
        <taxon>Ichthyophonida</taxon>
        <taxon>Sphaeroforma</taxon>
    </lineage>
</organism>
<dbReference type="STRING" id="667725.A0A0L0G8P7"/>
<dbReference type="GO" id="GO:0022857">
    <property type="term" value="F:transmembrane transporter activity"/>
    <property type="evidence" value="ECO:0007669"/>
    <property type="project" value="InterPro"/>
</dbReference>
<feature type="compositionally biased region" description="Basic and acidic residues" evidence="7">
    <location>
        <begin position="1"/>
        <end position="10"/>
    </location>
</feature>
<dbReference type="eggNOG" id="ENOG502QRGP">
    <property type="taxonomic scope" value="Eukaryota"/>
</dbReference>
<proteinExistence type="predicted"/>
<sequence>MTKSDVEAMRENSSAELAIEVEEKSDNESESEKSRTSRKTRTFWRGYSDTEDIIGMADVLIPNDYAGDWTFEHRALRWMDYLCLGVTIPSLIFALTFVLVFAIFPDTMQSGASTALTWVGANLGWFYILCVAVTILILVYIAASSYGEIKLGQDDSEPEFSMGSWIAMLFSAGVGVGMVFYGSGEPLFNTVYPPVEYYGGAAQWAVATTVFHWGVHGWAIYCGLALPLAYFSHRLKLPLTLRSSMYPLLGRYTAGWMGHIVDTVAVFGTIGGLCTSLGLGVLNIVGGLDFVFDIRSNPDDELVWLQAVIVGLTTLMACISISTGLRTGVRLLSNANACMALFLCFMVFILSDPVHLLRMTVENVGMYVQILIMRTWRTGAGDPDELSWITGWSVFYWGWFYSWSPFVAVFVARISKGRTIRQFIICVMGAPTLASIVWFSVLGQAGIDLLEKQVANGADPLNAPVDTISEYDIAIQIYVLIKGLGPEWLFYVLSVGTMVLLMVFFVTSSDSGTLVIDSMACGGQLDSPVLMKCVWCVLTNACALVLLISGGSNALVGLQAASVIIGLPVAIVYIFIMLGLLAGLRRDPYIVDEASDKMEKMHTRFTYKDVYEGKGVPRRNTLTVSQLNRDRSSFISLQ</sequence>
<feature type="transmembrane region" description="Helical" evidence="8">
    <location>
        <begin position="81"/>
        <end position="104"/>
    </location>
</feature>
<keyword evidence="6 8" id="KW-0472">Membrane</keyword>
<feature type="transmembrane region" description="Helical" evidence="8">
    <location>
        <begin position="204"/>
        <end position="231"/>
    </location>
</feature>
<accession>A0A0L0G8P7</accession>
<evidence type="ECO:0000256" key="2">
    <source>
        <dbReference type="ARBA" id="ARBA00022448"/>
    </source>
</evidence>
<evidence type="ECO:0000256" key="1">
    <source>
        <dbReference type="ARBA" id="ARBA00004651"/>
    </source>
</evidence>
<evidence type="ECO:0000313" key="10">
    <source>
        <dbReference type="Proteomes" id="UP000054560"/>
    </source>
</evidence>
<reference evidence="9 10" key="1">
    <citation type="submission" date="2011-02" db="EMBL/GenBank/DDBJ databases">
        <title>The Genome Sequence of Sphaeroforma arctica JP610.</title>
        <authorList>
            <consortium name="The Broad Institute Genome Sequencing Platform"/>
            <person name="Russ C."/>
            <person name="Cuomo C."/>
            <person name="Young S.K."/>
            <person name="Zeng Q."/>
            <person name="Gargeya S."/>
            <person name="Alvarado L."/>
            <person name="Berlin A."/>
            <person name="Chapman S.B."/>
            <person name="Chen Z."/>
            <person name="Freedman E."/>
            <person name="Gellesch M."/>
            <person name="Goldberg J."/>
            <person name="Griggs A."/>
            <person name="Gujja S."/>
            <person name="Heilman E."/>
            <person name="Heiman D."/>
            <person name="Howarth C."/>
            <person name="Mehta T."/>
            <person name="Neiman D."/>
            <person name="Pearson M."/>
            <person name="Roberts A."/>
            <person name="Saif S."/>
            <person name="Shea T."/>
            <person name="Shenoy N."/>
            <person name="Sisk P."/>
            <person name="Stolte C."/>
            <person name="Sykes S."/>
            <person name="White J."/>
            <person name="Yandava C."/>
            <person name="Burger G."/>
            <person name="Gray M.W."/>
            <person name="Holland P.W.H."/>
            <person name="King N."/>
            <person name="Lang F.B.F."/>
            <person name="Roger A.J."/>
            <person name="Ruiz-Trillo I."/>
            <person name="Haas B."/>
            <person name="Nusbaum C."/>
            <person name="Birren B."/>
        </authorList>
    </citation>
    <scope>NUCLEOTIDE SEQUENCE [LARGE SCALE GENOMIC DNA]</scope>
    <source>
        <strain evidence="9 10">JP610</strain>
    </source>
</reference>
<feature type="transmembrane region" description="Helical" evidence="8">
    <location>
        <begin position="560"/>
        <end position="581"/>
    </location>
</feature>
<dbReference type="InterPro" id="IPR000060">
    <property type="entry name" value="BCCT_transptr"/>
</dbReference>
<feature type="region of interest" description="Disordered" evidence="7">
    <location>
        <begin position="1"/>
        <end position="35"/>
    </location>
</feature>
<dbReference type="GO" id="GO:0005886">
    <property type="term" value="C:plasma membrane"/>
    <property type="evidence" value="ECO:0007669"/>
    <property type="project" value="UniProtKB-SubCell"/>
</dbReference>
<keyword evidence="10" id="KW-1185">Reference proteome</keyword>
<feature type="transmembrane region" description="Helical" evidence="8">
    <location>
        <begin position="529"/>
        <end position="548"/>
    </location>
</feature>
<feature type="transmembrane region" description="Helical" evidence="8">
    <location>
        <begin position="252"/>
        <end position="282"/>
    </location>
</feature>
<feature type="transmembrane region" description="Helical" evidence="8">
    <location>
        <begin position="488"/>
        <end position="508"/>
    </location>
</feature>
<dbReference type="Proteomes" id="UP000054560">
    <property type="component" value="Unassembled WGS sequence"/>
</dbReference>
<name>A0A0L0G8P7_9EUKA</name>
<dbReference type="RefSeq" id="XP_014159158.1">
    <property type="nucleotide sequence ID" value="XM_014303683.1"/>
</dbReference>
<dbReference type="GeneID" id="25903056"/>
<feature type="transmembrane region" description="Helical" evidence="8">
    <location>
        <begin position="164"/>
        <end position="184"/>
    </location>
</feature>
<evidence type="ECO:0000256" key="5">
    <source>
        <dbReference type="ARBA" id="ARBA00022989"/>
    </source>
</evidence>
<dbReference type="NCBIfam" id="TIGR00842">
    <property type="entry name" value="bcct"/>
    <property type="match status" value="1"/>
</dbReference>
<gene>
    <name evidence="9" type="ORF">SARC_02552</name>
</gene>
<dbReference type="Pfam" id="PF02028">
    <property type="entry name" value="BCCT"/>
    <property type="match status" value="1"/>
</dbReference>
<evidence type="ECO:0008006" key="11">
    <source>
        <dbReference type="Google" id="ProtNLM"/>
    </source>
</evidence>
<feature type="compositionally biased region" description="Basic and acidic residues" evidence="7">
    <location>
        <begin position="21"/>
        <end position="35"/>
    </location>
</feature>
<feature type="transmembrane region" description="Helical" evidence="8">
    <location>
        <begin position="423"/>
        <end position="441"/>
    </location>
</feature>
<evidence type="ECO:0000256" key="8">
    <source>
        <dbReference type="SAM" id="Phobius"/>
    </source>
</evidence>
<dbReference type="OrthoDB" id="1045822at2759"/>
<feature type="transmembrane region" description="Helical" evidence="8">
    <location>
        <begin position="394"/>
        <end position="411"/>
    </location>
</feature>
<feature type="transmembrane region" description="Helical" evidence="8">
    <location>
        <begin position="302"/>
        <end position="319"/>
    </location>
</feature>
<feature type="transmembrane region" description="Helical" evidence="8">
    <location>
        <begin position="331"/>
        <end position="350"/>
    </location>
</feature>
<dbReference type="PANTHER" id="PTHR30047">
    <property type="entry name" value="HIGH-AFFINITY CHOLINE TRANSPORT PROTEIN-RELATED"/>
    <property type="match status" value="1"/>
</dbReference>
<evidence type="ECO:0000313" key="9">
    <source>
        <dbReference type="EMBL" id="KNC85256.1"/>
    </source>
</evidence>
<protein>
    <recommendedName>
        <fullName evidence="11">Choline/carnitine/betaine transporter</fullName>
    </recommendedName>
</protein>
<keyword evidence="3" id="KW-1003">Cell membrane</keyword>
<evidence type="ECO:0000256" key="4">
    <source>
        <dbReference type="ARBA" id="ARBA00022692"/>
    </source>
</evidence>
<dbReference type="EMBL" id="KQ241712">
    <property type="protein sequence ID" value="KNC85256.1"/>
    <property type="molecule type" value="Genomic_DNA"/>
</dbReference>
<evidence type="ECO:0000256" key="7">
    <source>
        <dbReference type="SAM" id="MobiDB-lite"/>
    </source>
</evidence>